<evidence type="ECO:0000313" key="3">
    <source>
        <dbReference type="Proteomes" id="UP000231070"/>
    </source>
</evidence>
<gene>
    <name evidence="2" type="ORF">CJ014_12155</name>
</gene>
<dbReference type="PROSITE" id="PS51186">
    <property type="entry name" value="GNAT"/>
    <property type="match status" value="1"/>
</dbReference>
<dbReference type="PANTHER" id="PTHR41700:SF1">
    <property type="entry name" value="N-ACETYLTRANSFERASE DOMAIN-CONTAINING PROTEIN"/>
    <property type="match status" value="1"/>
</dbReference>
<protein>
    <submittedName>
        <fullName evidence="2">GNAT family N-acetyltransferase</fullName>
    </submittedName>
</protein>
<dbReference type="Proteomes" id="UP000231070">
    <property type="component" value="Unassembled WGS sequence"/>
</dbReference>
<dbReference type="Pfam" id="PF00583">
    <property type="entry name" value="Acetyltransf_1"/>
    <property type="match status" value="1"/>
</dbReference>
<comment type="caution">
    <text evidence="2">The sequence shown here is derived from an EMBL/GenBank/DDBJ whole genome shotgun (WGS) entry which is preliminary data.</text>
</comment>
<proteinExistence type="predicted"/>
<dbReference type="OrthoDB" id="9797990at2"/>
<accession>A0A2G9WVY2</accession>
<dbReference type="PANTHER" id="PTHR41700">
    <property type="entry name" value="GCN5-RELATED N-ACETYLTRANSFERASE"/>
    <property type="match status" value="1"/>
</dbReference>
<dbReference type="InterPro" id="IPR038764">
    <property type="entry name" value="GNAT_N_AcTrfase_prd"/>
</dbReference>
<sequence length="246" mass="26378">MSAAAGQPVIRDLAGMAEFHAAEELQRDVWGPDDKIDPGDLMMVIQAEGGLAAGAFLDGRLIGYVFAFPTATPGVQHSHRLAVRTEARGLGLGLKLKLYQADWCLQRGIRHVRWTYDPLRLPNAALNIGRLGATAATYHRDYYGEMGGINAGTASDRLLADWRLDGDRYVRCRAGEAMLTAAEAAIARRVALPADFGSLLKTDPGAAGAERFRVRGEIEAAFSAGFVIAGVDTAEPAYLLLRSPIG</sequence>
<evidence type="ECO:0000259" key="1">
    <source>
        <dbReference type="PROSITE" id="PS51186"/>
    </source>
</evidence>
<keyword evidence="2" id="KW-0808">Transferase</keyword>
<dbReference type="SUPFAM" id="SSF55729">
    <property type="entry name" value="Acyl-CoA N-acyltransferases (Nat)"/>
    <property type="match status" value="1"/>
</dbReference>
<name>A0A2G9WVY2_9HYPH</name>
<evidence type="ECO:0000313" key="2">
    <source>
        <dbReference type="EMBL" id="PIO98843.1"/>
    </source>
</evidence>
<dbReference type="InterPro" id="IPR000182">
    <property type="entry name" value="GNAT_dom"/>
</dbReference>
<dbReference type="RefSeq" id="WP_100080754.1">
    <property type="nucleotide sequence ID" value="NZ_NQVN01000007.1"/>
</dbReference>
<reference evidence="2 3" key="1">
    <citation type="submission" date="2017-08" db="EMBL/GenBank/DDBJ databases">
        <title>Pleomorphomonas carboxidotrophicus sp. nov., a new mesophilic hydrogenogenic carboxidotroph.</title>
        <authorList>
            <person name="Esquivel-Elizondo S."/>
            <person name="Krajmalnik-Brown R."/>
            <person name="Maldonado J."/>
        </authorList>
    </citation>
    <scope>NUCLEOTIDE SEQUENCE [LARGE SCALE GENOMIC DNA]</scope>
    <source>
        <strain evidence="2 3">SVCO-16</strain>
    </source>
</reference>
<dbReference type="AlphaFoldDB" id="A0A2G9WVY2"/>
<dbReference type="Gene3D" id="3.40.630.30">
    <property type="match status" value="1"/>
</dbReference>
<dbReference type="EMBL" id="NQVN01000007">
    <property type="protein sequence ID" value="PIO98843.1"/>
    <property type="molecule type" value="Genomic_DNA"/>
</dbReference>
<feature type="domain" description="N-acetyltransferase" evidence="1">
    <location>
        <begin position="8"/>
        <end position="161"/>
    </location>
</feature>
<keyword evidence="3" id="KW-1185">Reference proteome</keyword>
<organism evidence="2 3">
    <name type="scientific">Pleomorphomonas carboxyditropha</name>
    <dbReference type="NCBI Taxonomy" id="2023338"/>
    <lineage>
        <taxon>Bacteria</taxon>
        <taxon>Pseudomonadati</taxon>
        <taxon>Pseudomonadota</taxon>
        <taxon>Alphaproteobacteria</taxon>
        <taxon>Hyphomicrobiales</taxon>
        <taxon>Pleomorphomonadaceae</taxon>
        <taxon>Pleomorphomonas</taxon>
    </lineage>
</organism>
<dbReference type="InterPro" id="IPR016181">
    <property type="entry name" value="Acyl_CoA_acyltransferase"/>
</dbReference>
<dbReference type="GO" id="GO:0016747">
    <property type="term" value="F:acyltransferase activity, transferring groups other than amino-acyl groups"/>
    <property type="evidence" value="ECO:0007669"/>
    <property type="project" value="InterPro"/>
</dbReference>